<evidence type="ECO:0000256" key="1">
    <source>
        <dbReference type="SAM" id="MobiDB-lite"/>
    </source>
</evidence>
<feature type="signal peptide" evidence="2">
    <location>
        <begin position="1"/>
        <end position="32"/>
    </location>
</feature>
<protein>
    <submittedName>
        <fullName evidence="3">Uncharacterized protein</fullName>
    </submittedName>
</protein>
<feature type="compositionally biased region" description="Low complexity" evidence="1">
    <location>
        <begin position="159"/>
        <end position="168"/>
    </location>
</feature>
<accession>A0ABW9ZCS9</accession>
<feature type="region of interest" description="Disordered" evidence="1">
    <location>
        <begin position="130"/>
        <end position="198"/>
    </location>
</feature>
<feature type="chain" id="PRO_5045774675" evidence="2">
    <location>
        <begin position="33"/>
        <end position="744"/>
    </location>
</feature>
<organism evidence="3 4">
    <name type="scientific">Pannonibacter tanglangensis</name>
    <dbReference type="NCBI Taxonomy" id="2750084"/>
    <lineage>
        <taxon>Bacteria</taxon>
        <taxon>Pseudomonadati</taxon>
        <taxon>Pseudomonadota</taxon>
        <taxon>Alphaproteobacteria</taxon>
        <taxon>Hyphomicrobiales</taxon>
        <taxon>Stappiaceae</taxon>
        <taxon>Pannonibacter</taxon>
    </lineage>
</organism>
<name>A0ABW9ZCS9_9HYPH</name>
<reference evidence="3 4" key="1">
    <citation type="submission" date="2020-01" db="EMBL/GenBank/DDBJ databases">
        <authorList>
            <person name="Peng S.Y."/>
            <person name="Li J."/>
            <person name="Wang M."/>
            <person name="Wang L."/>
            <person name="Wang C.Q."/>
            <person name="Wang J.R."/>
        </authorList>
    </citation>
    <scope>NUCLEOTIDE SEQUENCE [LARGE SCALE GENOMIC DNA]</scope>
    <source>
        <strain evidence="3 4">XCT-34</strain>
    </source>
</reference>
<comment type="caution">
    <text evidence="3">The sequence shown here is derived from an EMBL/GenBank/DDBJ whole genome shotgun (WGS) entry which is preliminary data.</text>
</comment>
<proteinExistence type="predicted"/>
<evidence type="ECO:0000313" key="4">
    <source>
        <dbReference type="Proteomes" id="UP000541347"/>
    </source>
</evidence>
<evidence type="ECO:0000313" key="3">
    <source>
        <dbReference type="EMBL" id="NBN62259.1"/>
    </source>
</evidence>
<dbReference type="RefSeq" id="WP_161673064.1">
    <property type="nucleotide sequence ID" value="NZ_JAABLP010000001.1"/>
</dbReference>
<gene>
    <name evidence="3" type="ORF">GWI71_01040</name>
</gene>
<dbReference type="Proteomes" id="UP000541347">
    <property type="component" value="Unassembled WGS sequence"/>
</dbReference>
<feature type="compositionally biased region" description="Low complexity" evidence="1">
    <location>
        <begin position="133"/>
        <end position="143"/>
    </location>
</feature>
<keyword evidence="2" id="KW-0732">Signal</keyword>
<dbReference type="EMBL" id="JAABLP010000001">
    <property type="protein sequence ID" value="NBN62259.1"/>
    <property type="molecule type" value="Genomic_DNA"/>
</dbReference>
<evidence type="ECO:0000256" key="2">
    <source>
        <dbReference type="SAM" id="SignalP"/>
    </source>
</evidence>
<sequence length="744" mass="79050">MLARPLPLPLRRRSLRLALVAGVMSLPLPAHAETAADLAREWNEQYLAWGATVARYGRVEPGLSERDVTLHDGEITFSLPLPTDGGHEVEVRVTYDTATLTGVERTAKGYSAESIRIPGDLTFEVTLPADMFDTTPAPDSADAANEDATTNGDGEGAETDTGSGSQTESETESETRAPSGVPSGTPSPDTPADAGAADAGDADALQDMTLVVVQRNTVAENLAWPAFPPLPNDPQKPVTQYLPLAKLLLDFETDRLSVDTLSATQTNVDGSESSTVYQTYILRNQANGRIEETSIEKTVQTEVMPSLTGDGLETIEVTVGRQVTRGADVMPLLSLLGQGTDPNRKTLIAEQDAADIRIKGKSFEVAVASIRGADIGVSDTAALRVLPMLDQVTLDETAVTDEDLGRAMLEAIGLFEIGTGEINGITLTATDAGGSVQRVVVRQASTAGLGEFSINGLTGEVKNEGKLTFDRVAVSDLEFPSLSTLMQIGLSGEEPDVLQTLAARPIIGLFEIIGLTLDAPTLGGLVTVDEYRQAERGHINRIPTDIGLSMRGVRFPLSLVEDPDAYAILSSLNLKEVVIDQNLKATWNETTGDLALEDLSFTMKDGGSFKMSFVLGSVPRTLFETPEMAQVALASATVKSAMVRSSDAKIVRAFLEKQAKDANLSADTLAMGLADTAANDMGPLAATRFGEELIQALRAFLIDPKEIVIEIAPENPVPVTQLIGMVATSPNSIPDVLNARVRSK</sequence>
<keyword evidence="4" id="KW-1185">Reference proteome</keyword>